<dbReference type="InterPro" id="IPR041854">
    <property type="entry name" value="BFD-like_2Fe2S-bd_dom_sf"/>
</dbReference>
<accession>A0A832A205</accession>
<reference evidence="1" key="1">
    <citation type="journal article" date="2020" name="mSystems">
        <title>Genome- and Community-Level Interaction Insights into Carbon Utilization and Element Cycling Functions of Hydrothermarchaeota in Hydrothermal Sediment.</title>
        <authorList>
            <person name="Zhou Z."/>
            <person name="Liu Y."/>
            <person name="Xu W."/>
            <person name="Pan J."/>
            <person name="Luo Z.H."/>
            <person name="Li M."/>
        </authorList>
    </citation>
    <scope>NUCLEOTIDE SEQUENCE [LARGE SCALE GENOMIC DNA]</scope>
    <source>
        <strain evidence="1">SpSt-456</strain>
    </source>
</reference>
<name>A0A832A205_9BACT</name>
<gene>
    <name evidence="1" type="ORF">ENS06_12215</name>
</gene>
<dbReference type="EMBL" id="DSTK01000036">
    <property type="protein sequence ID" value="HFK98068.1"/>
    <property type="molecule type" value="Genomic_DNA"/>
</dbReference>
<protein>
    <submittedName>
        <fullName evidence="1">BFD-like (2Fe-2S) protein</fullName>
    </submittedName>
</protein>
<evidence type="ECO:0000313" key="1">
    <source>
        <dbReference type="EMBL" id="HFK98068.1"/>
    </source>
</evidence>
<proteinExistence type="predicted"/>
<comment type="caution">
    <text evidence="1">The sequence shown here is derived from an EMBL/GenBank/DDBJ whole genome shotgun (WGS) entry which is preliminary data.</text>
</comment>
<dbReference type="AlphaFoldDB" id="A0A832A205"/>
<dbReference type="Gene3D" id="1.10.10.1100">
    <property type="entry name" value="BFD-like [2Fe-2S]-binding domain"/>
    <property type="match status" value="1"/>
</dbReference>
<sequence length="51" mass="5791">MDDLICYCFRYTASDIQRDVLENGRSTILEKIVEEKRAGGCRCAATHPQGR</sequence>
<organism evidence="1">
    <name type="scientific">Desulfacinum infernum</name>
    <dbReference type="NCBI Taxonomy" id="35837"/>
    <lineage>
        <taxon>Bacteria</taxon>
        <taxon>Pseudomonadati</taxon>
        <taxon>Thermodesulfobacteriota</taxon>
        <taxon>Syntrophobacteria</taxon>
        <taxon>Syntrophobacterales</taxon>
        <taxon>Syntrophobacteraceae</taxon>
        <taxon>Desulfacinum</taxon>
    </lineage>
</organism>